<dbReference type="InterPro" id="IPR036365">
    <property type="entry name" value="PGBD-like_sf"/>
</dbReference>
<evidence type="ECO:0000259" key="1">
    <source>
        <dbReference type="Pfam" id="PF01471"/>
    </source>
</evidence>
<protein>
    <submittedName>
        <fullName evidence="2">Putative peptidoglycan binding protein</fullName>
    </submittedName>
</protein>
<dbReference type="EMBL" id="RCDB01000002">
    <property type="protein sequence ID" value="RLK49334.1"/>
    <property type="molecule type" value="Genomic_DNA"/>
</dbReference>
<accession>A0A498C072</accession>
<dbReference type="Pfam" id="PF01471">
    <property type="entry name" value="PG_binding_1"/>
    <property type="match status" value="1"/>
</dbReference>
<organism evidence="2 3">
    <name type="scientific">Microbacterium telephonicum</name>
    <dbReference type="NCBI Taxonomy" id="1714841"/>
    <lineage>
        <taxon>Bacteria</taxon>
        <taxon>Bacillati</taxon>
        <taxon>Actinomycetota</taxon>
        <taxon>Actinomycetes</taxon>
        <taxon>Micrococcales</taxon>
        <taxon>Microbacteriaceae</taxon>
        <taxon>Microbacterium</taxon>
    </lineage>
</organism>
<dbReference type="SUPFAM" id="SSF47090">
    <property type="entry name" value="PGBD-like"/>
    <property type="match status" value="1"/>
</dbReference>
<feature type="domain" description="Peptidoglycan binding-like" evidence="1">
    <location>
        <begin position="70"/>
        <end position="117"/>
    </location>
</feature>
<reference evidence="2 3" key="1">
    <citation type="journal article" date="2015" name="Stand. Genomic Sci.">
        <title>Genomic Encyclopedia of Bacterial and Archaeal Type Strains, Phase III: the genomes of soil and plant-associated and newly described type strains.</title>
        <authorList>
            <person name="Whitman W.B."/>
            <person name="Woyke T."/>
            <person name="Klenk H.P."/>
            <person name="Zhou Y."/>
            <person name="Lilburn T.G."/>
            <person name="Beck B.J."/>
            <person name="De Vos P."/>
            <person name="Vandamme P."/>
            <person name="Eisen J.A."/>
            <person name="Garrity G."/>
            <person name="Hugenholtz P."/>
            <person name="Kyrpides N.C."/>
        </authorList>
    </citation>
    <scope>NUCLEOTIDE SEQUENCE [LARGE SCALE GENOMIC DNA]</scope>
    <source>
        <strain evidence="2 3">S2T63</strain>
    </source>
</reference>
<evidence type="ECO:0000313" key="3">
    <source>
        <dbReference type="Proteomes" id="UP000273158"/>
    </source>
</evidence>
<keyword evidence="3" id="KW-1185">Reference proteome</keyword>
<gene>
    <name evidence="2" type="ORF">C7474_1477</name>
</gene>
<dbReference type="InterPro" id="IPR002477">
    <property type="entry name" value="Peptidoglycan-bd-like"/>
</dbReference>
<dbReference type="Proteomes" id="UP000273158">
    <property type="component" value="Unassembled WGS sequence"/>
</dbReference>
<dbReference type="Gene3D" id="1.10.101.10">
    <property type="entry name" value="PGBD-like superfamily/PGBD"/>
    <property type="match status" value="1"/>
</dbReference>
<name>A0A498C072_9MICO</name>
<dbReference type="AlphaFoldDB" id="A0A498C072"/>
<comment type="caution">
    <text evidence="2">The sequence shown here is derived from an EMBL/GenBank/DDBJ whole genome shotgun (WGS) entry which is preliminary data.</text>
</comment>
<proteinExistence type="predicted"/>
<evidence type="ECO:0000313" key="2">
    <source>
        <dbReference type="EMBL" id="RLK49334.1"/>
    </source>
</evidence>
<sequence>MGLSLTLQAAASWELSAVGTNQASGIVTGVAIAPGDEVSQGSVLYDVNERPVVIASGEVPSYRTIDDGAQGEDVAQLQRMLAATGVYSGDIDGRVRWGTTSAIRAWQKAIGVEQTGSVALGDVIFVPTLPVRVSLDPEVIGRGLALGGGEAAIRVLPSAPSFEISATDAQAAAMPDGATVELTAPDGQVWQAIAASQYRDEQSSTTIVTLDGQGGTSICGDTCGKIPVAGITNLLARIVTVPTVAGLVVPSGAIATDADGETVLIGEDGARLPVSVVVSARGMSVVEGVERGTSVRMPASTGVVR</sequence>
<dbReference type="InterPro" id="IPR036366">
    <property type="entry name" value="PGBDSf"/>
</dbReference>